<dbReference type="InterPro" id="IPR050468">
    <property type="entry name" value="Cuticle_Struct_Prot"/>
</dbReference>
<dbReference type="EMBL" id="OV170232">
    <property type="protein sequence ID" value="CAH0718308.1"/>
    <property type="molecule type" value="Genomic_DNA"/>
</dbReference>
<feature type="compositionally biased region" description="Low complexity" evidence="4">
    <location>
        <begin position="457"/>
        <end position="498"/>
    </location>
</feature>
<protein>
    <submittedName>
        <fullName evidence="5">Uncharacterized protein</fullName>
    </submittedName>
</protein>
<evidence type="ECO:0000256" key="4">
    <source>
        <dbReference type="SAM" id="MobiDB-lite"/>
    </source>
</evidence>
<evidence type="ECO:0000313" key="6">
    <source>
        <dbReference type="Proteomes" id="UP000838878"/>
    </source>
</evidence>
<feature type="compositionally biased region" description="Low complexity" evidence="4">
    <location>
        <begin position="283"/>
        <end position="311"/>
    </location>
</feature>
<feature type="region of interest" description="Disordered" evidence="4">
    <location>
        <begin position="166"/>
        <end position="319"/>
    </location>
</feature>
<sequence>MILTEKKKSSYIGYRLTKCTPNSNLIGDIRSEVIVYRVRRDAHTHEDAGHFSYKNVPRPLLVTVSIRTQTRKDIKMKLLFVLSVTLAFALADELETNLQQVEDLQASASIASQRSQDFNLPVADRFSYVSSTLAPRRWNPDTYSYENPIKPAVPLLSQDNFQSRNYYQPESSYNNQYDNQNSWNTPRPSKPTNSWGQNNPEKGWNNQQNTWTNQQSTAQNSWNNQQNTAQNSWNNQQSTSQNSWNNQQSNTQNTWNNQQSGSHNTGAQNNWNQKPQNSWNKPQNAGSQNNWNSGNQNQNTQSPSSTTTPTSVIKNEQTLGDNGSYKYEYEIADGTHVGEEGYLTNPNTPQESIVKKGFYSFTAADGKVYSVTYWADDTGFHAVGDHLPTPHPIPHAIQASMDQNAKEEAAKAEAAKAEEEKKKQQQQQQGTFYPQGQEPPKPLAPQPTYKPTPQPTYPQIYPQQTYPQQTYPQQTYPQQTYPQQTYPQQTYPQQTYPQDNYYPSQGYGK</sequence>
<dbReference type="GO" id="GO:0008010">
    <property type="term" value="F:structural constituent of chitin-based larval cuticle"/>
    <property type="evidence" value="ECO:0007669"/>
    <property type="project" value="TreeGrafter"/>
</dbReference>
<keyword evidence="6" id="KW-1185">Reference proteome</keyword>
<organism evidence="5 6">
    <name type="scientific">Brenthis ino</name>
    <name type="common">lesser marbled fritillary</name>
    <dbReference type="NCBI Taxonomy" id="405034"/>
    <lineage>
        <taxon>Eukaryota</taxon>
        <taxon>Metazoa</taxon>
        <taxon>Ecdysozoa</taxon>
        <taxon>Arthropoda</taxon>
        <taxon>Hexapoda</taxon>
        <taxon>Insecta</taxon>
        <taxon>Pterygota</taxon>
        <taxon>Neoptera</taxon>
        <taxon>Endopterygota</taxon>
        <taxon>Lepidoptera</taxon>
        <taxon>Glossata</taxon>
        <taxon>Ditrysia</taxon>
        <taxon>Papilionoidea</taxon>
        <taxon>Nymphalidae</taxon>
        <taxon>Heliconiinae</taxon>
        <taxon>Argynnini</taxon>
        <taxon>Brenthis</taxon>
    </lineage>
</organism>
<evidence type="ECO:0000256" key="3">
    <source>
        <dbReference type="PROSITE-ProRule" id="PRU00497"/>
    </source>
</evidence>
<proteinExistence type="predicted"/>
<keyword evidence="2" id="KW-0732">Signal</keyword>
<name>A0A8J9UDH6_9NEOP</name>
<dbReference type="AlphaFoldDB" id="A0A8J9UDH6"/>
<dbReference type="PROSITE" id="PS00233">
    <property type="entry name" value="CHIT_BIND_RR_1"/>
    <property type="match status" value="1"/>
</dbReference>
<dbReference type="PANTHER" id="PTHR10380:SF173">
    <property type="entry name" value="CUTICULAR PROTEIN 47EF, ISOFORM C-RELATED"/>
    <property type="match status" value="1"/>
</dbReference>
<feature type="compositionally biased region" description="Low complexity" evidence="4">
    <location>
        <begin position="171"/>
        <end position="184"/>
    </location>
</feature>
<dbReference type="Gene3D" id="1.20.120.20">
    <property type="entry name" value="Apolipoprotein"/>
    <property type="match status" value="1"/>
</dbReference>
<dbReference type="InterPro" id="IPR031311">
    <property type="entry name" value="CHIT_BIND_RR_consensus"/>
</dbReference>
<feature type="compositionally biased region" description="Polar residues" evidence="4">
    <location>
        <begin position="261"/>
        <end position="282"/>
    </location>
</feature>
<dbReference type="Pfam" id="PF00379">
    <property type="entry name" value="Chitin_bind_4"/>
    <property type="match status" value="1"/>
</dbReference>
<dbReference type="GO" id="GO:0062129">
    <property type="term" value="C:chitin-based extracellular matrix"/>
    <property type="evidence" value="ECO:0007669"/>
    <property type="project" value="TreeGrafter"/>
</dbReference>
<evidence type="ECO:0000256" key="2">
    <source>
        <dbReference type="ARBA" id="ARBA00022729"/>
    </source>
</evidence>
<dbReference type="OrthoDB" id="6376650at2759"/>
<feature type="compositionally biased region" description="Low complexity" evidence="4">
    <location>
        <begin position="204"/>
        <end position="260"/>
    </location>
</feature>
<feature type="compositionally biased region" description="Pro residues" evidence="4">
    <location>
        <begin position="437"/>
        <end position="456"/>
    </location>
</feature>
<gene>
    <name evidence="5" type="ORF">BINO364_LOCUS4816</name>
</gene>
<feature type="compositionally biased region" description="Polar residues" evidence="4">
    <location>
        <begin position="185"/>
        <end position="200"/>
    </location>
</feature>
<dbReference type="PROSITE" id="PS51155">
    <property type="entry name" value="CHIT_BIND_RR_2"/>
    <property type="match status" value="1"/>
</dbReference>
<feature type="compositionally biased region" description="Basic and acidic residues" evidence="4">
    <location>
        <begin position="404"/>
        <end position="423"/>
    </location>
</feature>
<feature type="region of interest" description="Disordered" evidence="4">
    <location>
        <begin position="401"/>
        <end position="509"/>
    </location>
</feature>
<feature type="non-terminal residue" evidence="5">
    <location>
        <position position="509"/>
    </location>
</feature>
<evidence type="ECO:0000256" key="1">
    <source>
        <dbReference type="ARBA" id="ARBA00022460"/>
    </source>
</evidence>
<dbReference type="Proteomes" id="UP000838878">
    <property type="component" value="Chromosome 12"/>
</dbReference>
<dbReference type="PANTHER" id="PTHR10380">
    <property type="entry name" value="CUTICLE PROTEIN"/>
    <property type="match status" value="1"/>
</dbReference>
<evidence type="ECO:0000313" key="5">
    <source>
        <dbReference type="EMBL" id="CAH0718308.1"/>
    </source>
</evidence>
<accession>A0A8J9UDH6</accession>
<dbReference type="InterPro" id="IPR000618">
    <property type="entry name" value="Insect_cuticle"/>
</dbReference>
<reference evidence="5" key="1">
    <citation type="submission" date="2021-12" db="EMBL/GenBank/DDBJ databases">
        <authorList>
            <person name="Martin H S."/>
        </authorList>
    </citation>
    <scope>NUCLEOTIDE SEQUENCE</scope>
</reference>
<keyword evidence="1 3" id="KW-0193">Cuticle</keyword>
<dbReference type="PRINTS" id="PR00947">
    <property type="entry name" value="CUTICLE"/>
</dbReference>